<dbReference type="GO" id="GO:0030973">
    <property type="term" value="F:molybdate ion binding"/>
    <property type="evidence" value="ECO:0007669"/>
    <property type="project" value="TreeGrafter"/>
</dbReference>
<dbReference type="GO" id="GO:0046872">
    <property type="term" value="F:metal ion binding"/>
    <property type="evidence" value="ECO:0007669"/>
    <property type="project" value="UniProtKB-KW"/>
</dbReference>
<feature type="signal peptide" evidence="5">
    <location>
        <begin position="1"/>
        <end position="24"/>
    </location>
</feature>
<evidence type="ECO:0000313" key="6">
    <source>
        <dbReference type="EMBL" id="MDQ1104493.1"/>
    </source>
</evidence>
<reference evidence="6" key="1">
    <citation type="submission" date="2023-07" db="EMBL/GenBank/DDBJ databases">
        <title>Functional and genomic diversity of the sorghum phyllosphere microbiome.</title>
        <authorList>
            <person name="Shade A."/>
        </authorList>
    </citation>
    <scope>NUCLEOTIDE SEQUENCE</scope>
    <source>
        <strain evidence="6">SORGH_AS_1067</strain>
    </source>
</reference>
<evidence type="ECO:0000313" key="7">
    <source>
        <dbReference type="Proteomes" id="UP001239215"/>
    </source>
</evidence>
<evidence type="ECO:0000256" key="5">
    <source>
        <dbReference type="SAM" id="SignalP"/>
    </source>
</evidence>
<name>A0AAJ1U2W8_9ACTN</name>
<keyword evidence="4" id="KW-0500">Molybdenum</keyword>
<dbReference type="Proteomes" id="UP001239215">
    <property type="component" value="Unassembled WGS sequence"/>
</dbReference>
<dbReference type="InterPro" id="IPR050682">
    <property type="entry name" value="ModA/WtpA"/>
</dbReference>
<protein>
    <submittedName>
        <fullName evidence="6">Molybdate transport system substrate-binding protein</fullName>
    </submittedName>
</protein>
<proteinExistence type="inferred from homology"/>
<feature type="binding site" evidence="4">
    <location>
        <position position="77"/>
    </location>
    <ligand>
        <name>molybdate</name>
        <dbReference type="ChEBI" id="CHEBI:36264"/>
    </ligand>
</feature>
<dbReference type="PANTHER" id="PTHR30632:SF0">
    <property type="entry name" value="SULFATE-BINDING PROTEIN"/>
    <property type="match status" value="1"/>
</dbReference>
<feature type="binding site" evidence="4">
    <location>
        <position position="178"/>
    </location>
    <ligand>
        <name>molybdate</name>
        <dbReference type="ChEBI" id="CHEBI:36264"/>
    </ligand>
</feature>
<organism evidence="6 7">
    <name type="scientific">Nocardioides zeae</name>
    <dbReference type="NCBI Taxonomy" id="1457234"/>
    <lineage>
        <taxon>Bacteria</taxon>
        <taxon>Bacillati</taxon>
        <taxon>Actinomycetota</taxon>
        <taxon>Actinomycetes</taxon>
        <taxon>Propionibacteriales</taxon>
        <taxon>Nocardioidaceae</taxon>
        <taxon>Nocardioides</taxon>
    </lineage>
</organism>
<dbReference type="GO" id="GO:0015689">
    <property type="term" value="P:molybdate ion transport"/>
    <property type="evidence" value="ECO:0007669"/>
    <property type="project" value="InterPro"/>
</dbReference>
<dbReference type="SUPFAM" id="SSF53850">
    <property type="entry name" value="Periplasmic binding protein-like II"/>
    <property type="match status" value="1"/>
</dbReference>
<comment type="similarity">
    <text evidence="1">Belongs to the bacterial solute-binding protein ModA family.</text>
</comment>
<keyword evidence="2 4" id="KW-0479">Metal-binding</keyword>
<evidence type="ECO:0000256" key="1">
    <source>
        <dbReference type="ARBA" id="ARBA00009175"/>
    </source>
</evidence>
<dbReference type="Pfam" id="PF13531">
    <property type="entry name" value="SBP_bac_11"/>
    <property type="match status" value="1"/>
</dbReference>
<feature type="binding site" evidence="4">
    <location>
        <position position="196"/>
    </location>
    <ligand>
        <name>molybdate</name>
        <dbReference type="ChEBI" id="CHEBI:36264"/>
    </ligand>
</feature>
<dbReference type="RefSeq" id="WP_307199883.1">
    <property type="nucleotide sequence ID" value="NZ_JAUTAN010000001.1"/>
</dbReference>
<gene>
    <name evidence="6" type="ORF">QE405_001777</name>
</gene>
<dbReference type="EMBL" id="JAUTAN010000001">
    <property type="protein sequence ID" value="MDQ1104493.1"/>
    <property type="molecule type" value="Genomic_DNA"/>
</dbReference>
<evidence type="ECO:0000256" key="3">
    <source>
        <dbReference type="ARBA" id="ARBA00022729"/>
    </source>
</evidence>
<dbReference type="PANTHER" id="PTHR30632">
    <property type="entry name" value="MOLYBDATE-BINDING PERIPLASMIC PROTEIN"/>
    <property type="match status" value="1"/>
</dbReference>
<comment type="caution">
    <text evidence="6">The sequence shown here is derived from an EMBL/GenBank/DDBJ whole genome shotgun (WGS) entry which is preliminary data.</text>
</comment>
<dbReference type="Gene3D" id="3.40.190.10">
    <property type="entry name" value="Periplasmic binding protein-like II"/>
    <property type="match status" value="2"/>
</dbReference>
<evidence type="ECO:0000256" key="4">
    <source>
        <dbReference type="PIRSR" id="PIRSR004846-1"/>
    </source>
</evidence>
<evidence type="ECO:0000256" key="2">
    <source>
        <dbReference type="ARBA" id="ARBA00022723"/>
    </source>
</evidence>
<dbReference type="NCBIfam" id="TIGR01256">
    <property type="entry name" value="modA"/>
    <property type="match status" value="1"/>
</dbReference>
<dbReference type="InterPro" id="IPR005950">
    <property type="entry name" value="ModA"/>
</dbReference>
<keyword evidence="3 5" id="KW-0732">Signal</keyword>
<dbReference type="AlphaFoldDB" id="A0AAJ1U2W8"/>
<feature type="binding site" evidence="4">
    <location>
        <position position="49"/>
    </location>
    <ligand>
        <name>molybdate</name>
        <dbReference type="ChEBI" id="CHEBI:36264"/>
    </ligand>
</feature>
<accession>A0AAJ1U2W8</accession>
<sequence length="258" mass="26390">MNRPTLRTAAPVLLLALLPLAACGNDDDADAGSADGELSGSITVAAAASLTETFEELAEQFEAEHDGVEVDLVFDSSGTLADQAAEGAPGDVLATADLRSMERAADAQADEPVVFATNDLVLVTPADNPADVTGIDSLDGADVTYVVCVETAPCGGLAAEALAEAGVEREPASLEPDVKATLSRVVEDEADAGLVYRTDALAAGDDVQEIDLPERLTTEYPIVLLDQSRNAAVARAFIDFVLSTAGADVLTAAGFGTP</sequence>
<dbReference type="PIRSF" id="PIRSF004846">
    <property type="entry name" value="ModA"/>
    <property type="match status" value="1"/>
</dbReference>
<feature type="chain" id="PRO_5042477496" evidence="5">
    <location>
        <begin position="25"/>
        <end position="258"/>
    </location>
</feature>